<accession>A0A4Y7Q641</accession>
<dbReference type="Gene3D" id="3.80.10.10">
    <property type="entry name" value="Ribonuclease Inhibitor"/>
    <property type="match status" value="1"/>
</dbReference>
<sequence>MASTNHHRSRRSHIDCIPYELLAQIFELNRRAVKYPCAPPSKYQAPLVLLGVCRKWRHCALATRSLWSRLCIGRGPIRKRVGYATAAKAWLDRAGSTPLSIDLYYARHVDENRQDAMDHALQQVFTTARVWKVVYLEICGPPRAGSNCIDAILNTVLQSPALESFSFEIVHRCPNVEILHVSLRAPKHLVTRTTIHTLAKLHTLSVNAVIDHNHDVAEFLDALCTPSLAELTVDSNCNVRATESSRWPHLAHLLARSQPPLKSLTLLSTNLGGDDIISCLQHAPQLVILSGDGVVFGLQIMEALTPSAERAEIPMCPQLAMVSLKGPQRDVSALAAMIYARWTISRQKGKSGQNSLLSPVEVVEMSSDYRSLFLQCQGMAECEKHGLDLWFTRSVRVAM</sequence>
<dbReference type="OrthoDB" id="2269034at2759"/>
<gene>
    <name evidence="1" type="ORF">BD410DRAFT_788621</name>
</gene>
<dbReference type="VEuPathDB" id="FungiDB:BD410DRAFT_788621"/>
<dbReference type="AlphaFoldDB" id="A0A4Y7Q641"/>
<dbReference type="EMBL" id="ML170175">
    <property type="protein sequence ID" value="TDL22359.1"/>
    <property type="molecule type" value="Genomic_DNA"/>
</dbReference>
<evidence type="ECO:0000313" key="1">
    <source>
        <dbReference type="EMBL" id="TDL22359.1"/>
    </source>
</evidence>
<proteinExistence type="predicted"/>
<reference evidence="1 2" key="1">
    <citation type="submission" date="2018-06" db="EMBL/GenBank/DDBJ databases">
        <title>A transcriptomic atlas of mushroom development highlights an independent origin of complex multicellularity.</title>
        <authorList>
            <consortium name="DOE Joint Genome Institute"/>
            <person name="Krizsan K."/>
            <person name="Almasi E."/>
            <person name="Merenyi Z."/>
            <person name="Sahu N."/>
            <person name="Viragh M."/>
            <person name="Koszo T."/>
            <person name="Mondo S."/>
            <person name="Kiss B."/>
            <person name="Balint B."/>
            <person name="Kues U."/>
            <person name="Barry K."/>
            <person name="Hegedus J.C."/>
            <person name="Henrissat B."/>
            <person name="Johnson J."/>
            <person name="Lipzen A."/>
            <person name="Ohm R."/>
            <person name="Nagy I."/>
            <person name="Pangilinan J."/>
            <person name="Yan J."/>
            <person name="Xiong Y."/>
            <person name="Grigoriev I.V."/>
            <person name="Hibbett D.S."/>
            <person name="Nagy L.G."/>
        </authorList>
    </citation>
    <scope>NUCLEOTIDE SEQUENCE [LARGE SCALE GENOMIC DNA]</scope>
    <source>
        <strain evidence="1 2">SZMC22713</strain>
    </source>
</reference>
<dbReference type="Proteomes" id="UP000294933">
    <property type="component" value="Unassembled WGS sequence"/>
</dbReference>
<dbReference type="InterPro" id="IPR032675">
    <property type="entry name" value="LRR_dom_sf"/>
</dbReference>
<dbReference type="SUPFAM" id="SSF52047">
    <property type="entry name" value="RNI-like"/>
    <property type="match status" value="1"/>
</dbReference>
<name>A0A4Y7Q641_9AGAM</name>
<organism evidence="1 2">
    <name type="scientific">Rickenella mellea</name>
    <dbReference type="NCBI Taxonomy" id="50990"/>
    <lineage>
        <taxon>Eukaryota</taxon>
        <taxon>Fungi</taxon>
        <taxon>Dikarya</taxon>
        <taxon>Basidiomycota</taxon>
        <taxon>Agaricomycotina</taxon>
        <taxon>Agaricomycetes</taxon>
        <taxon>Hymenochaetales</taxon>
        <taxon>Rickenellaceae</taxon>
        <taxon>Rickenella</taxon>
    </lineage>
</organism>
<protein>
    <submittedName>
        <fullName evidence="1">Uncharacterized protein</fullName>
    </submittedName>
</protein>
<keyword evidence="2" id="KW-1185">Reference proteome</keyword>
<evidence type="ECO:0000313" key="2">
    <source>
        <dbReference type="Proteomes" id="UP000294933"/>
    </source>
</evidence>